<feature type="region of interest" description="Disordered" evidence="6">
    <location>
        <begin position="220"/>
        <end position="251"/>
    </location>
</feature>
<evidence type="ECO:0000256" key="6">
    <source>
        <dbReference type="SAM" id="MobiDB-lite"/>
    </source>
</evidence>
<evidence type="ECO:0000256" key="5">
    <source>
        <dbReference type="SAM" id="Coils"/>
    </source>
</evidence>
<dbReference type="PROSITE" id="PS50119">
    <property type="entry name" value="ZF_BBOX"/>
    <property type="match status" value="1"/>
</dbReference>
<feature type="compositionally biased region" description="Basic residues" evidence="6">
    <location>
        <begin position="72"/>
        <end position="87"/>
    </location>
</feature>
<dbReference type="SUPFAM" id="SSF57845">
    <property type="entry name" value="B-box zinc-binding domain"/>
    <property type="match status" value="1"/>
</dbReference>
<dbReference type="Gene3D" id="3.30.160.60">
    <property type="entry name" value="Classic Zinc Finger"/>
    <property type="match status" value="1"/>
</dbReference>
<protein>
    <recommendedName>
        <fullName evidence="11">RING-type domain-containing protein</fullName>
    </recommendedName>
</protein>
<feature type="region of interest" description="Disordered" evidence="6">
    <location>
        <begin position="1084"/>
        <end position="1111"/>
    </location>
</feature>
<keyword evidence="10" id="KW-1185">Reference proteome</keyword>
<dbReference type="PROSITE" id="PS00518">
    <property type="entry name" value="ZF_RING_1"/>
    <property type="match status" value="1"/>
</dbReference>
<dbReference type="GO" id="GO:0008270">
    <property type="term" value="F:zinc ion binding"/>
    <property type="evidence" value="ECO:0007669"/>
    <property type="project" value="UniProtKB-KW"/>
</dbReference>
<feature type="region of interest" description="Disordered" evidence="6">
    <location>
        <begin position="1"/>
        <end position="105"/>
    </location>
</feature>
<reference evidence="9" key="1">
    <citation type="submission" date="2025-08" db="UniProtKB">
        <authorList>
            <consortium name="Ensembl"/>
        </authorList>
    </citation>
    <scope>IDENTIFICATION</scope>
</reference>
<evidence type="ECO:0000313" key="9">
    <source>
        <dbReference type="Ensembl" id="ENSANIP00000018539.1"/>
    </source>
</evidence>
<feature type="domain" description="RING-type" evidence="7">
    <location>
        <begin position="180"/>
        <end position="262"/>
    </location>
</feature>
<feature type="coiled-coil region" evidence="5">
    <location>
        <begin position="412"/>
        <end position="443"/>
    </location>
</feature>
<organism evidence="9 10">
    <name type="scientific">Accipiter nisus</name>
    <name type="common">Eurasian sparrowhawk</name>
    <dbReference type="NCBI Taxonomy" id="211598"/>
    <lineage>
        <taxon>Eukaryota</taxon>
        <taxon>Metazoa</taxon>
        <taxon>Chordata</taxon>
        <taxon>Craniata</taxon>
        <taxon>Vertebrata</taxon>
        <taxon>Euteleostomi</taxon>
        <taxon>Archelosauria</taxon>
        <taxon>Archosauria</taxon>
        <taxon>Dinosauria</taxon>
        <taxon>Saurischia</taxon>
        <taxon>Theropoda</taxon>
        <taxon>Coelurosauria</taxon>
        <taxon>Aves</taxon>
        <taxon>Neognathae</taxon>
        <taxon>Neoaves</taxon>
        <taxon>Telluraves</taxon>
        <taxon>Accipitrimorphae</taxon>
        <taxon>Accipitriformes</taxon>
        <taxon>Accipitridae</taxon>
        <taxon>Accipitrinae</taxon>
        <taxon>Accipiter</taxon>
    </lineage>
</organism>
<dbReference type="Pfam" id="PF13445">
    <property type="entry name" value="zf-RING_UBOX"/>
    <property type="match status" value="1"/>
</dbReference>
<feature type="region of interest" description="Disordered" evidence="6">
    <location>
        <begin position="1137"/>
        <end position="1187"/>
    </location>
</feature>
<keyword evidence="5" id="KW-0175">Coiled coil</keyword>
<dbReference type="Gene3D" id="1.10.10.2360">
    <property type="match status" value="1"/>
</dbReference>
<feature type="region of interest" description="Disordered" evidence="6">
    <location>
        <begin position="818"/>
        <end position="849"/>
    </location>
</feature>
<feature type="compositionally biased region" description="Polar residues" evidence="6">
    <location>
        <begin position="1156"/>
        <end position="1170"/>
    </location>
</feature>
<keyword evidence="1" id="KW-0479">Metal-binding</keyword>
<dbReference type="InterPro" id="IPR000315">
    <property type="entry name" value="Znf_B-box"/>
</dbReference>
<dbReference type="Proteomes" id="UP000694541">
    <property type="component" value="Unplaced"/>
</dbReference>
<feature type="compositionally biased region" description="Polar residues" evidence="6">
    <location>
        <begin position="832"/>
        <end position="845"/>
    </location>
</feature>
<reference evidence="9" key="2">
    <citation type="submission" date="2025-09" db="UniProtKB">
        <authorList>
            <consortium name="Ensembl"/>
        </authorList>
    </citation>
    <scope>IDENTIFICATION</scope>
</reference>
<keyword evidence="3" id="KW-0862">Zinc</keyword>
<feature type="compositionally biased region" description="Basic and acidic residues" evidence="6">
    <location>
        <begin position="1175"/>
        <end position="1187"/>
    </location>
</feature>
<evidence type="ECO:0000256" key="1">
    <source>
        <dbReference type="ARBA" id="ARBA00022723"/>
    </source>
</evidence>
<dbReference type="InterPro" id="IPR027370">
    <property type="entry name" value="Znf-RING_euk"/>
</dbReference>
<evidence type="ECO:0000256" key="3">
    <source>
        <dbReference type="ARBA" id="ARBA00022833"/>
    </source>
</evidence>
<sequence>MAAAALGPRRRPGARPLTGRAGGGPSTPRRAAPRPTPPPRRGRATGRTRSAPRPAPPRPCGAASLPSSALTGRRRCQSRAFPNRHRVVSPCPAPRRRAPLPGKLAVGRGGWSSELAGSSAASLARGPSAAGLAAAGLEAAGRRDEAGAPSQPACEPGPGQQERRPRPPACLSQMEASLTCAVCLSLFEEPVTLPLCSHNFCRGCVLECLASAEAARLQQQQQQQQRGQGPLGQGQAQARLSRGGPGPGPGAAGARVSCPLCRKLCPLPRGGAAALPVNTTLAEVVKLYRSGAAGAAKAGETEPGQGPGLLSPLALGGTCHKHPSRLVQLYCRMCRQAGCGQCVSEEHQGIFHSVNLMDTVYQEEKLTFFSSLKKMRIINEKLMNEISSQPNDTDMVLNSDAEIIALEFGEIFKTLEMKKRQLLEDVENQRSKKEKEFQIWKKMKETHKKTIENFLKDCEKLVHECDPQRFLEVACGLNTRMKTQLDLMNIASSYEKPPEYTQKKMDIKPVVNEILALKLMPVNVGIVKDLPSGGNENSTKNTLFKNNIKQWQDQKNIPNTFLPVAGQEEALADGSRICTRLMSISEMSAFQNMSHEELRYRYYMERQKLTNEFKTQTLPANKKYKFVTPEALNDRSSGTPFVPSPAKANNTDKGKTGTLQRADGFERSFSGTSNHSIPSTNMNFSETNGDLKLFHERSSQEVTTPALSENSKDLVIKEKLPMQASAVTVSNEMDTNSSTSSGLKPAASVNVTVSNSEFLDISAERLSASPFAFSACNNSLPRFIKDAGTFSFKKKDRKYVFPQFYLGKCDHAVKTDNENESKFRKHGPVTKTAVSDASTSPNVDSAESEKPDFSFPFGNSESDCFAGLGVSNSFKVLPLSSFFSQSEKPFDKSTSSHMREKTLSAKETAEYGTQKPSVSWEQKANASESITAVACSTSEPNTASGINDVSESPILPSNCVFSLKNNCFQLPSTVFSFGSIVRNTSDSLTSSVFLSGNSTETEKEKIKSDKTPLNLGKLVSSQCAEPASRHSHPKCEGSFFPVNSSEKTESTDSNSSCSQPFCSVFLPVKYENASSTQLTITTTKQETKVKDEGSKTVAENNSSCPRREDEPESVQFQNAACSVPGMCNDPPLGGSVLTVNEAGGMPSDSDSDTEELSQTSISTDTSSASEYFSVAEDKTSTRRKSET</sequence>
<dbReference type="SMART" id="SM00184">
    <property type="entry name" value="RING"/>
    <property type="match status" value="1"/>
</dbReference>
<dbReference type="InterPro" id="IPR013083">
    <property type="entry name" value="Znf_RING/FYVE/PHD"/>
</dbReference>
<feature type="region of interest" description="Disordered" evidence="6">
    <location>
        <begin position="635"/>
        <end position="658"/>
    </location>
</feature>
<feature type="compositionally biased region" description="Basic and acidic residues" evidence="6">
    <location>
        <begin position="1085"/>
        <end position="1094"/>
    </location>
</feature>
<dbReference type="Pfam" id="PF00643">
    <property type="entry name" value="zf-B_box"/>
    <property type="match status" value="1"/>
</dbReference>
<accession>A0A8B9N7X1</accession>
<feature type="compositionally biased region" description="Low complexity" evidence="6">
    <location>
        <begin position="220"/>
        <end position="240"/>
    </location>
</feature>
<dbReference type="PANTHER" id="PTHR24103">
    <property type="entry name" value="E3 UBIQUITIN-PROTEIN LIGASE TRIM"/>
    <property type="match status" value="1"/>
</dbReference>
<dbReference type="Ensembl" id="ENSANIT00000019161.1">
    <property type="protein sequence ID" value="ENSANIP00000018539.1"/>
    <property type="gene ID" value="ENSANIG00000012604.1"/>
</dbReference>
<evidence type="ECO:0000313" key="10">
    <source>
        <dbReference type="Proteomes" id="UP000694541"/>
    </source>
</evidence>
<dbReference type="InterPro" id="IPR001841">
    <property type="entry name" value="Znf_RING"/>
</dbReference>
<proteinExistence type="predicted"/>
<dbReference type="PROSITE" id="PS50089">
    <property type="entry name" value="ZF_RING_2"/>
    <property type="match status" value="1"/>
</dbReference>
<dbReference type="Gene3D" id="3.30.40.10">
    <property type="entry name" value="Zinc/RING finger domain, C3HC4 (zinc finger)"/>
    <property type="match status" value="1"/>
</dbReference>
<keyword evidence="2 4" id="KW-0863">Zinc-finger</keyword>
<evidence type="ECO:0000259" key="7">
    <source>
        <dbReference type="PROSITE" id="PS50089"/>
    </source>
</evidence>
<evidence type="ECO:0000259" key="8">
    <source>
        <dbReference type="PROSITE" id="PS50119"/>
    </source>
</evidence>
<evidence type="ECO:0008006" key="11">
    <source>
        <dbReference type="Google" id="ProtNLM"/>
    </source>
</evidence>
<dbReference type="InterPro" id="IPR017907">
    <property type="entry name" value="Znf_RING_CS"/>
</dbReference>
<dbReference type="SUPFAM" id="SSF57850">
    <property type="entry name" value="RING/U-box"/>
    <property type="match status" value="1"/>
</dbReference>
<dbReference type="CDD" id="cd19756">
    <property type="entry name" value="Bbox2"/>
    <property type="match status" value="1"/>
</dbReference>
<dbReference type="AlphaFoldDB" id="A0A8B9N7X1"/>
<feature type="region of interest" description="Disordered" evidence="6">
    <location>
        <begin position="138"/>
        <end position="169"/>
    </location>
</feature>
<dbReference type="InterPro" id="IPR050143">
    <property type="entry name" value="TRIM/RBCC"/>
</dbReference>
<evidence type="ECO:0000256" key="4">
    <source>
        <dbReference type="PROSITE-ProRule" id="PRU00024"/>
    </source>
</evidence>
<evidence type="ECO:0000256" key="2">
    <source>
        <dbReference type="ARBA" id="ARBA00022771"/>
    </source>
</evidence>
<feature type="domain" description="B box-type" evidence="8">
    <location>
        <begin position="319"/>
        <end position="357"/>
    </location>
</feature>
<name>A0A8B9N7X1_9AVES</name>